<proteinExistence type="predicted"/>
<accession>A0ABD2HXD9</accession>
<dbReference type="EMBL" id="JBICCN010000389">
    <property type="protein sequence ID" value="KAL3071646.1"/>
    <property type="molecule type" value="Genomic_DNA"/>
</dbReference>
<sequence>MGTAHFGAAILALGAATLERVFWREVFLARAFLARPFWFWRCDRKNEYRRRIHHDLNNNFVKMVNEHSHEANIANVKQKKIVTGIKRRAAECMELPSQLRANAMVNVSTPVFAQCTSAVTELRRSNTYYRTLAFFHLMATILNTAFSPASILMGFEQAAMDAAVADFKIDRSDPVFEETARMITALAFVPIQHLTAAITALTTSWGKNWTQF</sequence>
<protein>
    <submittedName>
        <fullName evidence="1">Uncharacterized protein</fullName>
    </submittedName>
</protein>
<dbReference type="AlphaFoldDB" id="A0ABD2HXD9"/>
<dbReference type="Proteomes" id="UP001620645">
    <property type="component" value="Unassembled WGS sequence"/>
</dbReference>
<gene>
    <name evidence="1" type="ORF">niasHS_016321</name>
</gene>
<evidence type="ECO:0000313" key="2">
    <source>
        <dbReference type="Proteomes" id="UP001620645"/>
    </source>
</evidence>
<organism evidence="1 2">
    <name type="scientific">Heterodera schachtii</name>
    <name type="common">Sugarbeet cyst nematode worm</name>
    <name type="synonym">Tylenchus schachtii</name>
    <dbReference type="NCBI Taxonomy" id="97005"/>
    <lineage>
        <taxon>Eukaryota</taxon>
        <taxon>Metazoa</taxon>
        <taxon>Ecdysozoa</taxon>
        <taxon>Nematoda</taxon>
        <taxon>Chromadorea</taxon>
        <taxon>Rhabditida</taxon>
        <taxon>Tylenchina</taxon>
        <taxon>Tylenchomorpha</taxon>
        <taxon>Tylenchoidea</taxon>
        <taxon>Heteroderidae</taxon>
        <taxon>Heteroderinae</taxon>
        <taxon>Heterodera</taxon>
    </lineage>
</organism>
<reference evidence="1 2" key="1">
    <citation type="submission" date="2024-10" db="EMBL/GenBank/DDBJ databases">
        <authorList>
            <person name="Kim D."/>
        </authorList>
    </citation>
    <scope>NUCLEOTIDE SEQUENCE [LARGE SCALE GENOMIC DNA]</scope>
    <source>
        <strain evidence="1">Taebaek</strain>
    </source>
</reference>
<keyword evidence="2" id="KW-1185">Reference proteome</keyword>
<evidence type="ECO:0000313" key="1">
    <source>
        <dbReference type="EMBL" id="KAL3071646.1"/>
    </source>
</evidence>
<comment type="caution">
    <text evidence="1">The sequence shown here is derived from an EMBL/GenBank/DDBJ whole genome shotgun (WGS) entry which is preliminary data.</text>
</comment>
<name>A0ABD2HXD9_HETSC</name>